<gene>
    <name evidence="1" type="ORF">MPF_0171</name>
</gene>
<dbReference type="EMBL" id="JWTK01000001">
    <property type="protein sequence ID" value="OJH50383.1"/>
    <property type="molecule type" value="Genomic_DNA"/>
</dbReference>
<dbReference type="AlphaFoldDB" id="A0A1L9C799"/>
<keyword evidence="1" id="KW-0687">Ribonucleoprotein</keyword>
<comment type="caution">
    <text evidence="1">The sequence shown here is derived from an EMBL/GenBank/DDBJ whole genome shotgun (WGS) entry which is preliminary data.</text>
</comment>
<dbReference type="Gene3D" id="3.40.50.10480">
    <property type="entry name" value="Probable brix-domain ribosomal biogenesis protein"/>
    <property type="match status" value="1"/>
</dbReference>
<accession>A0A1L9C799</accession>
<sequence>MDTETLLIVGQYHGNPASLTFFDSEGQQQLSIWMNVAFHDKPKKSSSKGSMPAIKGNGKLAGLLADLLPESDNNSTCSIQVDDDLMSFYCNGNNLFNLKVKGFKTTDD</sequence>
<protein>
    <submittedName>
        <fullName evidence="1">Exosome subunit/U3 small nucleolar ribonucleoprotein (snoRNP)</fullName>
    </submittedName>
</protein>
<proteinExistence type="predicted"/>
<dbReference type="Proteomes" id="UP000185713">
    <property type="component" value="Unassembled WGS sequence"/>
</dbReference>
<reference evidence="1 2" key="1">
    <citation type="submission" date="2014-12" db="EMBL/GenBank/DDBJ databases">
        <title>The genome sequence of Methanohalophilus portucalensis strain FDF1.</title>
        <authorList>
            <person name="Lai M.-C."/>
            <person name="Lai S.-J."/>
        </authorList>
    </citation>
    <scope>NUCLEOTIDE SEQUENCE [LARGE SCALE GENOMIC DNA]</scope>
    <source>
        <strain evidence="1 2">FDF-1</strain>
    </source>
</reference>
<dbReference type="STRING" id="523843.SAMN06264941_0176"/>
<evidence type="ECO:0000313" key="1">
    <source>
        <dbReference type="EMBL" id="OJH50383.1"/>
    </source>
</evidence>
<evidence type="ECO:0000313" key="2">
    <source>
        <dbReference type="Proteomes" id="UP000185713"/>
    </source>
</evidence>
<name>A0A1L9C799_9EURY</name>
<dbReference type="GO" id="GO:1990904">
    <property type="term" value="C:ribonucleoprotein complex"/>
    <property type="evidence" value="ECO:0007669"/>
    <property type="project" value="UniProtKB-KW"/>
</dbReference>
<organism evidence="1 2">
    <name type="scientific">Methanohalophilus portucalensis FDF-1</name>
    <dbReference type="NCBI Taxonomy" id="523843"/>
    <lineage>
        <taxon>Archaea</taxon>
        <taxon>Methanobacteriati</taxon>
        <taxon>Methanobacteriota</taxon>
        <taxon>Stenosarchaea group</taxon>
        <taxon>Methanomicrobia</taxon>
        <taxon>Methanosarcinales</taxon>
        <taxon>Methanosarcinaceae</taxon>
        <taxon>Methanohalophilus</taxon>
    </lineage>
</organism>